<dbReference type="PROSITE" id="PS50943">
    <property type="entry name" value="HTH_CROC1"/>
    <property type="match status" value="1"/>
</dbReference>
<feature type="domain" description="HTH cro/C1-type" evidence="1">
    <location>
        <begin position="35"/>
        <end position="82"/>
    </location>
</feature>
<evidence type="ECO:0000313" key="3">
    <source>
        <dbReference type="Proteomes" id="UP001456513"/>
    </source>
</evidence>
<dbReference type="InterPro" id="IPR010982">
    <property type="entry name" value="Lambda_DNA-bd_dom_sf"/>
</dbReference>
<dbReference type="Gene3D" id="3.30.450.180">
    <property type="match status" value="1"/>
</dbReference>
<organism evidence="2 3">
    <name type="scientific">Rhodococcus navarretei</name>
    <dbReference type="NCBI Taxonomy" id="3128981"/>
    <lineage>
        <taxon>Bacteria</taxon>
        <taxon>Bacillati</taxon>
        <taxon>Actinomycetota</taxon>
        <taxon>Actinomycetes</taxon>
        <taxon>Mycobacteriales</taxon>
        <taxon>Nocardiaceae</taxon>
        <taxon>Rhodococcus</taxon>
    </lineage>
</organism>
<protein>
    <submittedName>
        <fullName evidence="2">Helix-turn-helix transcriptional regulator</fullName>
    </submittedName>
</protein>
<dbReference type="InterPro" id="IPR001387">
    <property type="entry name" value="Cro/C1-type_HTH"/>
</dbReference>
<accession>A0ABU9D1D0</accession>
<gene>
    <name evidence="2" type="ORF">AABD04_21465</name>
</gene>
<dbReference type="Pfam" id="PF13560">
    <property type="entry name" value="HTH_31"/>
    <property type="match status" value="1"/>
</dbReference>
<dbReference type="CDD" id="cd00093">
    <property type="entry name" value="HTH_XRE"/>
    <property type="match status" value="1"/>
</dbReference>
<dbReference type="InterPro" id="IPR041413">
    <property type="entry name" value="MLTR_LBD"/>
</dbReference>
<dbReference type="Gene3D" id="1.10.260.40">
    <property type="entry name" value="lambda repressor-like DNA-binding domains"/>
    <property type="match status" value="1"/>
</dbReference>
<dbReference type="PANTHER" id="PTHR35010">
    <property type="entry name" value="BLL4672 PROTEIN-RELATED"/>
    <property type="match status" value="1"/>
</dbReference>
<dbReference type="RefSeq" id="WP_341442378.1">
    <property type="nucleotide sequence ID" value="NZ_JBBPCN010000001.1"/>
</dbReference>
<dbReference type="EMBL" id="JBBPCN010000001">
    <property type="protein sequence ID" value="MEK8073419.1"/>
    <property type="molecule type" value="Genomic_DNA"/>
</dbReference>
<sequence>MGANELGEFLRARRDATPAESMDHVAPLGRRRTPGLRREEVAFRAGISIDYYTRLEQGRESAPSRQVLRALSGAFALSPRATAHLYTLAGLRPPNNPAHNAAEISPHLLRMMHSWSRTPAYITTPWSDVVASNSLAREMFAEFAPTSNYARMILLDPAARDFFVDWESNARLVASALQTAVAIDPDNPQGSALIGELSIKCAEFRRWWARREVPEPAMASKQLRHSRVGDLTVSYETLTINSAPGQLLVVYHAEPESTTEAAFDKLFRASQARVAGENRSTSIDMDWISTRDL</sequence>
<name>A0ABU9D1D0_9NOCA</name>
<dbReference type="SMART" id="SM00530">
    <property type="entry name" value="HTH_XRE"/>
    <property type="match status" value="1"/>
</dbReference>
<dbReference type="Pfam" id="PF17765">
    <property type="entry name" value="MLTR_LBD"/>
    <property type="match status" value="1"/>
</dbReference>
<comment type="caution">
    <text evidence="2">The sequence shown here is derived from an EMBL/GenBank/DDBJ whole genome shotgun (WGS) entry which is preliminary data.</text>
</comment>
<proteinExistence type="predicted"/>
<evidence type="ECO:0000259" key="1">
    <source>
        <dbReference type="PROSITE" id="PS50943"/>
    </source>
</evidence>
<dbReference type="PANTHER" id="PTHR35010:SF2">
    <property type="entry name" value="BLL4672 PROTEIN"/>
    <property type="match status" value="1"/>
</dbReference>
<reference evidence="2 3" key="1">
    <citation type="submission" date="2024-03" db="EMBL/GenBank/DDBJ databases">
        <title>Rhodococcus navarretei sp. nov. and Pseudarthrobacter quantumdoti sp. nov., two new species with the ability to biosynthesize Quantum Dots isolated from soil samples at Union Glacier, Antarctica.</title>
        <authorList>
            <person name="Vargas M."/>
        </authorList>
    </citation>
    <scope>NUCLEOTIDE SEQUENCE [LARGE SCALE GENOMIC DNA]</scope>
    <source>
        <strain evidence="2 3">EXRC-4A-4</strain>
    </source>
</reference>
<dbReference type="SUPFAM" id="SSF47413">
    <property type="entry name" value="lambda repressor-like DNA-binding domains"/>
    <property type="match status" value="1"/>
</dbReference>
<keyword evidence="3" id="KW-1185">Reference proteome</keyword>
<evidence type="ECO:0000313" key="2">
    <source>
        <dbReference type="EMBL" id="MEK8073419.1"/>
    </source>
</evidence>
<dbReference type="Proteomes" id="UP001456513">
    <property type="component" value="Unassembled WGS sequence"/>
</dbReference>